<reference evidence="6 7" key="1">
    <citation type="submission" date="2022-05" db="EMBL/GenBank/DDBJ databases">
        <authorList>
            <consortium name="Genoscope - CEA"/>
            <person name="William W."/>
        </authorList>
    </citation>
    <scope>NUCLEOTIDE SEQUENCE [LARGE SCALE GENOMIC DNA]</scope>
</reference>
<feature type="compositionally biased region" description="Polar residues" evidence="2">
    <location>
        <begin position="1475"/>
        <end position="1485"/>
    </location>
</feature>
<dbReference type="Pfam" id="PF13637">
    <property type="entry name" value="Ank_4"/>
    <property type="match status" value="1"/>
</dbReference>
<dbReference type="Gene3D" id="1.25.40.20">
    <property type="entry name" value="Ankyrin repeat-containing domain"/>
    <property type="match status" value="2"/>
</dbReference>
<evidence type="ECO:0000313" key="6">
    <source>
        <dbReference type="EMBL" id="CAH3178447.1"/>
    </source>
</evidence>
<sequence length="1768" mass="194717">MSVIRACEWKVENNGSLGGAERYADTLLLFLGGDSSVAHLSLKLQLHSYTSLNFFSQSQEMTLNDGGFLNAVRDGSCTYVLNLLDNGGTDLEQQDQNGQTPLIIAAEMGNVEIVHELIKRNAQVNAQDHDGWTALIAACKEGHFDVVKELLESGAKVQLPDLGGWSPLVWASYKGHSDIVRELLNYGADPNERGQHGMTALIWASGRGHTAVVNHLLDAGANPDAADKFGTSALVWGCRKGHLGAIKSLLSSNANVNTASNRGWTPLIMAAKGGYTEVVDYLLDRDPHINATDQEGNSALAWSAKHGHEEIVQRLLARGAYFNLPDKEGETVLISAARDGHLEVVRTLLSKYADIEAADGERKTALFHAVEKGHILIVKELLDAGANTETTNKDGETPLLRATQKKHTGIVSLLLEKGASVAVADKRGDTAVHIAVRGRYRRICELLLRNPKDARLLYRPNKAGETPYNIDRQHKHSLLTQIFGTGLFTPGKKCSEEVMGYEIYTSALADVLCEPSLTMPLTVGMYARWGSGKSFVLRRLQEEMREFAHQDLRPIFHFSRFIFVLLLVLCTVIGVVLSASVSLAAGIGVGVGIFLACYLLFLCAYIADRRYNRGEPSCGIGGYVTNAVSTVKLLCQLVFCVPPCPGITKPNMPVRFLFTDFSKLTCSGSEAASLVGMIENLCDVVENEFGFFVSRLYRVFRSQPSEYDETSMTEARWKRCCCCLPTFTVFLAIVALGIIGVVFFKVYGTSGGSVITGIEIASASIVGVAVLIHLPTLFSILYSLVFSQKKRISVVATQLGLKEEGFIHALKQEVELLTDLVNCVDGFTRHQTRVVILIDGLDNSEQSKVLQLLDSVNLLFTDPEAPFIILMALDPRVIIRAIDQSFSSILRESHISASDYLKSIVQLPFYLPEPKTNYTGVLPPGVVTLLEELRGEIHSQSGAAAAPERMSTSVIGDELEWDGEMLDYSTESSVPQRISRDLHNCNGGLTSRMHPDLELHHSMLYEPSREEEERCLDHQKLLDRELELEERHRISTDLAQVLADNETVNPLGVKRLMNIISLTCRLLRARGIEYSWKRLAAWVSVVDGWPYKTSWLVLLIEDTNTRLKDNVSLKDLYEATLSAMPVINEVDCAVDGDPVYFETFLASHFPLLSTADVRRFLPCTVHLDPSLRRQMVECLQSGGSVTGNKSDTGSLGKGYPTLQVGAPSSSNKQADIATLTIEDVCKQVAELEGLGQKQISTYQATITENNINGKVLAACDLNELGQIMNMTFGDWQLFRAWVLEARNPSQDCVCHSSSRCVSPGEMNCQLLKTSSGPWDHISPLPAPGRSTADSPEQVHQETLSSKAPDIVLQPPSVPESDNEEENNEETVGTTETELDKEESTAKHNEVFRHEDEEDGASDVTDNFGLKHSEIDQENVLISIEDDINLPPQPEAPAVFDDDSDEDLPTPPPCGTDLITFSESEDQRERSDLENESLSVERTSTGLGLGKKRNFTPRVECTCENLHPLQTIDPVRESKTSSNSLFFVTEDSVEAGRPAPIVLTRARNGPIKAALAVKRSNSTSGSKSTSSSSSGSFRPPLPQSVSVDFSHERSTPSLSIRQNSLPEPRSVARPYSSSDIVTIEHPPKFVKAFQDHPLANTVDEHEPFTQASDPLIPETPKEEKDLNRVSRDSNDFPPPPPSIEDSSTLDQGDCPWVPLMSRFQVDEGVSSIEESDEPLLPQRRLKTKSSTSEHEQRMLKFRSYTPKGKPTYVEVKNSEEHEQKSETCV</sequence>
<keyword evidence="3" id="KW-1133">Transmembrane helix</keyword>
<dbReference type="InterPro" id="IPR052771">
    <property type="entry name" value="Neurotrophin_sig_adaptor"/>
</dbReference>
<evidence type="ECO:0000259" key="5">
    <source>
        <dbReference type="Pfam" id="PF23307"/>
    </source>
</evidence>
<organism evidence="6 7">
    <name type="scientific">Porites evermanni</name>
    <dbReference type="NCBI Taxonomy" id="104178"/>
    <lineage>
        <taxon>Eukaryota</taxon>
        <taxon>Metazoa</taxon>
        <taxon>Cnidaria</taxon>
        <taxon>Anthozoa</taxon>
        <taxon>Hexacorallia</taxon>
        <taxon>Scleractinia</taxon>
        <taxon>Fungiina</taxon>
        <taxon>Poritidae</taxon>
        <taxon>Porites</taxon>
    </lineage>
</organism>
<feature type="repeat" description="ANK" evidence="1">
    <location>
        <begin position="328"/>
        <end position="360"/>
    </location>
</feature>
<dbReference type="Pfam" id="PF00023">
    <property type="entry name" value="Ank"/>
    <property type="match status" value="1"/>
</dbReference>
<dbReference type="Pfam" id="PF07693">
    <property type="entry name" value="KAP_NTPase"/>
    <property type="match status" value="1"/>
</dbReference>
<dbReference type="InterPro" id="IPR011646">
    <property type="entry name" value="KAP_P-loop"/>
</dbReference>
<dbReference type="Pfam" id="PF12796">
    <property type="entry name" value="Ank_2"/>
    <property type="match status" value="3"/>
</dbReference>
<dbReference type="Pfam" id="PF23307">
    <property type="entry name" value="SAM_KIDINS220"/>
    <property type="match status" value="1"/>
</dbReference>
<feature type="transmembrane region" description="Helical" evidence="3">
    <location>
        <begin position="722"/>
        <end position="748"/>
    </location>
</feature>
<feature type="domain" description="Kinase D-interacting substrate of 220 kDa-like SAM" evidence="5">
    <location>
        <begin position="1214"/>
        <end position="1293"/>
    </location>
</feature>
<dbReference type="InterPro" id="IPR036770">
    <property type="entry name" value="Ankyrin_rpt-contain_sf"/>
</dbReference>
<name>A0ABN8RM79_9CNID</name>
<feature type="region of interest" description="Disordered" evidence="2">
    <location>
        <begin position="1707"/>
        <end position="1768"/>
    </location>
</feature>
<feature type="repeat" description="ANK" evidence="1">
    <location>
        <begin position="361"/>
        <end position="393"/>
    </location>
</feature>
<keyword evidence="7" id="KW-1185">Reference proteome</keyword>
<proteinExistence type="predicted"/>
<feature type="repeat" description="ANK" evidence="1">
    <location>
        <begin position="97"/>
        <end position="129"/>
    </location>
</feature>
<keyword evidence="3" id="KW-0472">Membrane</keyword>
<dbReference type="SMART" id="SM00248">
    <property type="entry name" value="ANK"/>
    <property type="match status" value="11"/>
</dbReference>
<evidence type="ECO:0000256" key="3">
    <source>
        <dbReference type="SAM" id="Phobius"/>
    </source>
</evidence>
<feature type="region of interest" description="Disordered" evidence="2">
    <location>
        <begin position="1555"/>
        <end position="1616"/>
    </location>
</feature>
<evidence type="ECO:0000259" key="4">
    <source>
        <dbReference type="Pfam" id="PF07693"/>
    </source>
</evidence>
<dbReference type="PRINTS" id="PR01415">
    <property type="entry name" value="ANKYRIN"/>
</dbReference>
<feature type="repeat" description="ANK" evidence="1">
    <location>
        <begin position="196"/>
        <end position="228"/>
    </location>
</feature>
<feature type="repeat" description="ANK" evidence="1">
    <location>
        <begin position="163"/>
        <end position="195"/>
    </location>
</feature>
<keyword evidence="3" id="KW-0812">Transmembrane</keyword>
<feature type="repeat" description="ANK" evidence="1">
    <location>
        <begin position="295"/>
        <end position="327"/>
    </location>
</feature>
<dbReference type="PROSITE" id="PS50088">
    <property type="entry name" value="ANK_REPEAT"/>
    <property type="match status" value="10"/>
</dbReference>
<feature type="compositionally biased region" description="Low complexity" evidence="2">
    <location>
        <begin position="1559"/>
        <end position="1575"/>
    </location>
</feature>
<evidence type="ECO:0000313" key="7">
    <source>
        <dbReference type="Proteomes" id="UP001159427"/>
    </source>
</evidence>
<feature type="compositionally biased region" description="Basic and acidic residues" evidence="2">
    <location>
        <begin position="1755"/>
        <end position="1768"/>
    </location>
</feature>
<evidence type="ECO:0000256" key="1">
    <source>
        <dbReference type="PROSITE-ProRule" id="PRU00023"/>
    </source>
</evidence>
<feature type="transmembrane region" description="Helical" evidence="3">
    <location>
        <begin position="561"/>
        <end position="581"/>
    </location>
</feature>
<accession>A0ABN8RM79</accession>
<dbReference type="EMBL" id="CALNXI010001857">
    <property type="protein sequence ID" value="CAH3178447.1"/>
    <property type="molecule type" value="Genomic_DNA"/>
</dbReference>
<comment type="caution">
    <text evidence="6">The sequence shown here is derived from an EMBL/GenBank/DDBJ whole genome shotgun (WGS) entry which is preliminary data.</text>
</comment>
<keyword evidence="1" id="KW-0040">ANK repeat</keyword>
<feature type="region of interest" description="Disordered" evidence="2">
    <location>
        <begin position="1427"/>
        <end position="1490"/>
    </location>
</feature>
<feature type="repeat" description="ANK" evidence="1">
    <location>
        <begin position="130"/>
        <end position="162"/>
    </location>
</feature>
<feature type="compositionally biased region" description="Basic and acidic residues" evidence="2">
    <location>
        <begin position="1658"/>
        <end position="1673"/>
    </location>
</feature>
<feature type="compositionally biased region" description="Polar residues" evidence="2">
    <location>
        <begin position="1594"/>
        <end position="1604"/>
    </location>
</feature>
<feature type="region of interest" description="Disordered" evidence="2">
    <location>
        <begin position="1319"/>
        <end position="1406"/>
    </location>
</feature>
<feature type="repeat" description="ANK" evidence="1">
    <location>
        <begin position="262"/>
        <end position="294"/>
    </location>
</feature>
<feature type="transmembrane region" description="Helical" evidence="3">
    <location>
        <begin position="587"/>
        <end position="607"/>
    </location>
</feature>
<feature type="compositionally biased region" description="Basic and acidic residues" evidence="2">
    <location>
        <begin position="1381"/>
        <end position="1394"/>
    </location>
</feature>
<feature type="repeat" description="ANK" evidence="1">
    <location>
        <begin position="229"/>
        <end position="261"/>
    </location>
</feature>
<gene>
    <name evidence="6" type="ORF">PEVE_00011775</name>
</gene>
<dbReference type="InterPro" id="IPR057092">
    <property type="entry name" value="SAM_KIDINS220"/>
</dbReference>
<dbReference type="SUPFAM" id="SSF48403">
    <property type="entry name" value="Ankyrin repeat"/>
    <property type="match status" value="1"/>
</dbReference>
<feature type="transmembrane region" description="Helical" evidence="3">
    <location>
        <begin position="760"/>
        <end position="785"/>
    </location>
</feature>
<dbReference type="InterPro" id="IPR002110">
    <property type="entry name" value="Ankyrin_rpt"/>
</dbReference>
<protein>
    <recommendedName>
        <fullName evidence="8">KAP NTPase domain-containing protein</fullName>
    </recommendedName>
</protein>
<feature type="domain" description="KAP NTPase" evidence="4">
    <location>
        <begin position="502"/>
        <end position="917"/>
    </location>
</feature>
<dbReference type="PANTHER" id="PTHR24116:SF0">
    <property type="entry name" value="KINASE D-INTERACTING SUBSTRATE OF 220 KDA"/>
    <property type="match status" value="1"/>
</dbReference>
<evidence type="ECO:0008006" key="8">
    <source>
        <dbReference type="Google" id="ProtNLM"/>
    </source>
</evidence>
<dbReference type="PROSITE" id="PS50297">
    <property type="entry name" value="ANK_REP_REGION"/>
    <property type="match status" value="9"/>
</dbReference>
<feature type="region of interest" description="Disordered" evidence="2">
    <location>
        <begin position="1639"/>
        <end position="1694"/>
    </location>
</feature>
<feature type="repeat" description="ANK" evidence="1">
    <location>
        <begin position="394"/>
        <end position="426"/>
    </location>
</feature>
<evidence type="ECO:0000256" key="2">
    <source>
        <dbReference type="SAM" id="MobiDB-lite"/>
    </source>
</evidence>
<dbReference type="Proteomes" id="UP001159427">
    <property type="component" value="Unassembled WGS sequence"/>
</dbReference>
<dbReference type="PANTHER" id="PTHR24116">
    <property type="entry name" value="KINASE D-INTERACTING SUBSTRATE OF 220 KDA"/>
    <property type="match status" value="1"/>
</dbReference>